<dbReference type="EMBL" id="JBIYDN010000052">
    <property type="protein sequence ID" value="MFK4448491.1"/>
    <property type="molecule type" value="Genomic_DNA"/>
</dbReference>
<evidence type="ECO:0000313" key="1">
    <source>
        <dbReference type="EMBL" id="MFK4448491.1"/>
    </source>
</evidence>
<gene>
    <name evidence="1" type="ORF">ABH943_008535</name>
</gene>
<evidence type="ECO:0000313" key="2">
    <source>
        <dbReference type="Proteomes" id="UP001620514"/>
    </source>
</evidence>
<protein>
    <recommendedName>
        <fullName evidence="3">Replication protein O</fullName>
    </recommendedName>
</protein>
<name>A0ABW8MXN0_9BURK</name>
<proteinExistence type="predicted"/>
<accession>A0ABW8MXN0</accession>
<reference evidence="1 2" key="1">
    <citation type="submission" date="2024-11" db="EMBL/GenBank/DDBJ databases">
        <title>Using genomics to understand microbial adaptation to soil warming.</title>
        <authorList>
            <person name="Deangelis K.M. PhD."/>
        </authorList>
    </citation>
    <scope>NUCLEOTIDE SEQUENCE [LARGE SCALE GENOMIC DNA]</scope>
    <source>
        <strain evidence="1 2">GAS97</strain>
    </source>
</reference>
<keyword evidence="2" id="KW-1185">Reference proteome</keyword>
<evidence type="ECO:0008006" key="3">
    <source>
        <dbReference type="Google" id="ProtNLM"/>
    </source>
</evidence>
<dbReference type="RefSeq" id="WP_404614828.1">
    <property type="nucleotide sequence ID" value="NZ_JBIYDN010000052.1"/>
</dbReference>
<dbReference type="Proteomes" id="UP001620514">
    <property type="component" value="Unassembled WGS sequence"/>
</dbReference>
<organism evidence="1 2">
    <name type="scientific">Caballeronia udeis</name>
    <dbReference type="NCBI Taxonomy" id="1232866"/>
    <lineage>
        <taxon>Bacteria</taxon>
        <taxon>Pseudomonadati</taxon>
        <taxon>Pseudomonadota</taxon>
        <taxon>Betaproteobacteria</taxon>
        <taxon>Burkholderiales</taxon>
        <taxon>Burkholderiaceae</taxon>
        <taxon>Caballeronia</taxon>
    </lineage>
</organism>
<comment type="caution">
    <text evidence="1">The sequence shown here is derived from an EMBL/GenBank/DDBJ whole genome shotgun (WGS) entry which is preliminary data.</text>
</comment>
<sequence>MLIAQLSVASEDGDRPLPLQTTTLNADQDALEEFACDRSNLPWVIFRAAHRATHATTLPARARALLAALARTVDANRPYAAIFARRELLTGRAMQSMRTFYRSLDDLEAAGLIVRPPQKRHGDAGLFGRAYLHLTNKATFALGLIERQVADNTANSTVRDSANTPAAPSLSRPSATVADGAIYKDLDPKIQKRQSGTVPGDLTRLLNLGFHEFLIFKLMREAKLHSKLLSDVVEATWEHLRKAERPINYLRTLLRSPVDFGHQVRVKQASAERADREQLDAIEIEQTLARCAAQVFVDLAGERQIVIGQGGESMTVHDASECAPRLAAGAWKPAFVAALSAGRIRVATAHDQEAFAARRRERITPRESSGRSEPTVVVSRVLTPEIDTRLAQLKQLLRQAGGGRPVGRMEIADGAAA</sequence>